<dbReference type="AlphaFoldDB" id="A0AB34YS19"/>
<feature type="signal peptide" evidence="1">
    <location>
        <begin position="1"/>
        <end position="22"/>
    </location>
</feature>
<dbReference type="EMBL" id="JACIEX010000002">
    <property type="protein sequence ID" value="MBB4092531.1"/>
    <property type="molecule type" value="Genomic_DNA"/>
</dbReference>
<keyword evidence="3" id="KW-1185">Reference proteome</keyword>
<sequence length="106" mass="10800">MLRNLSVAAISILMLASFEHSASGASIGAGNPYPVSEYTCEDGTHLAVRLFGDRASVSVNGAAAVDLPAMGQEGTTYSNGRQTLTIVQGRLSWGVGRAVPSACTGG</sequence>
<dbReference type="Proteomes" id="UP000553980">
    <property type="component" value="Unassembled WGS sequence"/>
</dbReference>
<protein>
    <recommendedName>
        <fullName evidence="4">C-type lysozyme inhibitor domain-containing protein</fullName>
    </recommendedName>
</protein>
<comment type="caution">
    <text evidence="2">The sequence shown here is derived from an EMBL/GenBank/DDBJ whole genome shotgun (WGS) entry which is preliminary data.</text>
</comment>
<proteinExistence type="predicted"/>
<gene>
    <name evidence="2" type="ORF">GGQ79_001016</name>
</gene>
<evidence type="ECO:0000256" key="1">
    <source>
        <dbReference type="SAM" id="SignalP"/>
    </source>
</evidence>
<accession>A0AB34YS19</accession>
<organism evidence="2 3">
    <name type="scientific">Brucella pecoris</name>
    <dbReference type="NCBI Taxonomy" id="867683"/>
    <lineage>
        <taxon>Bacteria</taxon>
        <taxon>Pseudomonadati</taxon>
        <taxon>Pseudomonadota</taxon>
        <taxon>Alphaproteobacteria</taxon>
        <taxon>Hyphomicrobiales</taxon>
        <taxon>Brucellaceae</taxon>
        <taxon>Brucella/Ochrobactrum group</taxon>
        <taxon>Brucella</taxon>
    </lineage>
</organism>
<keyword evidence="1" id="KW-0732">Signal</keyword>
<dbReference type="RefSeq" id="WP_235894829.1">
    <property type="nucleotide sequence ID" value="NZ_JACIEX010000002.1"/>
</dbReference>
<feature type="chain" id="PRO_5044196913" description="C-type lysozyme inhibitor domain-containing protein" evidence="1">
    <location>
        <begin position="23"/>
        <end position="106"/>
    </location>
</feature>
<name>A0AB34YS19_9HYPH</name>
<evidence type="ECO:0008006" key="4">
    <source>
        <dbReference type="Google" id="ProtNLM"/>
    </source>
</evidence>
<evidence type="ECO:0000313" key="2">
    <source>
        <dbReference type="EMBL" id="MBB4092531.1"/>
    </source>
</evidence>
<reference evidence="2 3" key="1">
    <citation type="submission" date="2020-08" db="EMBL/GenBank/DDBJ databases">
        <title>Genomic Encyclopedia of Type Strains, Phase IV (KMG-IV): sequencing the most valuable type-strain genomes for metagenomic binning, comparative biology and taxonomic classification.</title>
        <authorList>
            <person name="Goeker M."/>
        </authorList>
    </citation>
    <scope>NUCLEOTIDE SEQUENCE [LARGE SCALE GENOMIC DNA]</scope>
    <source>
        <strain evidence="2 3">DSM 23868</strain>
    </source>
</reference>
<evidence type="ECO:0000313" key="3">
    <source>
        <dbReference type="Proteomes" id="UP000553980"/>
    </source>
</evidence>